<protein>
    <submittedName>
        <fullName evidence="1">Uncharacterized protein</fullName>
    </submittedName>
</protein>
<dbReference type="KEGG" id="smaa:IT774_05140"/>
<dbReference type="RefSeq" id="WP_195811635.1">
    <property type="nucleotide sequence ID" value="NZ_CP064795.1"/>
</dbReference>
<evidence type="ECO:0000313" key="1">
    <source>
        <dbReference type="EMBL" id="QPG06559.1"/>
    </source>
</evidence>
<dbReference type="Pfam" id="PF23840">
    <property type="entry name" value="Phage_tail_terminator"/>
    <property type="match status" value="1"/>
</dbReference>
<evidence type="ECO:0000313" key="2">
    <source>
        <dbReference type="Proteomes" id="UP000595095"/>
    </source>
</evidence>
<accession>A0A7S9HDV4</accession>
<sequence>MNYSDIENHLATLTHKGQTLFRQVITAVDQETVIANGLVRQDTAFVVPMSEQGNGEFIYTTAADQTVVVAFGVIVAVRALNDPLGRNVNERLQTIYRTVRRNLIGWTPDPSTDEIAFVEGELITFGQGGAFWMETYTTSYRETTE</sequence>
<dbReference type="Proteomes" id="UP000595095">
    <property type="component" value="Chromosome"/>
</dbReference>
<organism evidence="1 2">
    <name type="scientific">Salinimonas marina</name>
    <dbReference type="NCBI Taxonomy" id="2785918"/>
    <lineage>
        <taxon>Bacteria</taxon>
        <taxon>Pseudomonadati</taxon>
        <taxon>Pseudomonadota</taxon>
        <taxon>Gammaproteobacteria</taxon>
        <taxon>Alteromonadales</taxon>
        <taxon>Alteromonadaceae</taxon>
        <taxon>Alteromonas/Salinimonas group</taxon>
        <taxon>Salinimonas</taxon>
    </lineage>
</organism>
<dbReference type="EMBL" id="CP064795">
    <property type="protein sequence ID" value="QPG06559.1"/>
    <property type="molecule type" value="Genomic_DNA"/>
</dbReference>
<name>A0A7S9HDV4_9ALTE</name>
<reference evidence="1 2" key="1">
    <citation type="submission" date="2020-11" db="EMBL/GenBank/DDBJ databases">
        <title>Complete genome sequence for Salinimonas sp. strain G2-b.</title>
        <authorList>
            <person name="Park S.-J."/>
        </authorList>
    </citation>
    <scope>NUCLEOTIDE SEQUENCE [LARGE SCALE GENOMIC DNA]</scope>
    <source>
        <strain evidence="1 2">G2-b</strain>
    </source>
</reference>
<keyword evidence="2" id="KW-1185">Reference proteome</keyword>
<proteinExistence type="predicted"/>
<dbReference type="AlphaFoldDB" id="A0A7S9HDV4"/>
<gene>
    <name evidence="1" type="ORF">IT774_05140</name>
</gene>
<dbReference type="InterPro" id="IPR056912">
    <property type="entry name" value="Phage_JBD30_tail_term-like"/>
</dbReference>